<evidence type="ECO:0000256" key="1">
    <source>
        <dbReference type="SAM" id="MobiDB-lite"/>
    </source>
</evidence>
<dbReference type="AlphaFoldDB" id="A0AAE5AXJ9"/>
<proteinExistence type="predicted"/>
<feature type="region of interest" description="Disordered" evidence="1">
    <location>
        <begin position="1"/>
        <end position="32"/>
    </location>
</feature>
<organism evidence="2 3">
    <name type="scientific">Agrobacterium vitis</name>
    <name type="common">Rhizobium vitis</name>
    <dbReference type="NCBI Taxonomy" id="373"/>
    <lineage>
        <taxon>Bacteria</taxon>
        <taxon>Pseudomonadati</taxon>
        <taxon>Pseudomonadota</taxon>
        <taxon>Alphaproteobacteria</taxon>
        <taxon>Hyphomicrobiales</taxon>
        <taxon>Rhizobiaceae</taxon>
        <taxon>Rhizobium/Agrobacterium group</taxon>
        <taxon>Agrobacterium</taxon>
    </lineage>
</organism>
<evidence type="ECO:0000313" key="2">
    <source>
        <dbReference type="EMBL" id="MUZ59679.1"/>
    </source>
</evidence>
<dbReference type="RefSeq" id="WP_156548579.1">
    <property type="nucleotide sequence ID" value="NZ_JABAEJ010000006.1"/>
</dbReference>
<evidence type="ECO:0008006" key="4">
    <source>
        <dbReference type="Google" id="ProtNLM"/>
    </source>
</evidence>
<feature type="region of interest" description="Disordered" evidence="1">
    <location>
        <begin position="133"/>
        <end position="188"/>
    </location>
</feature>
<evidence type="ECO:0000313" key="3">
    <source>
        <dbReference type="Proteomes" id="UP000436692"/>
    </source>
</evidence>
<dbReference type="EMBL" id="WPHM01000011">
    <property type="protein sequence ID" value="MUZ59679.1"/>
    <property type="molecule type" value="Genomic_DNA"/>
</dbReference>
<accession>A0AAE5AXJ9</accession>
<dbReference type="Proteomes" id="UP000436692">
    <property type="component" value="Unassembled WGS sequence"/>
</dbReference>
<comment type="caution">
    <text evidence="2">The sequence shown here is derived from an EMBL/GenBank/DDBJ whole genome shotgun (WGS) entry which is preliminary data.</text>
</comment>
<protein>
    <recommendedName>
        <fullName evidence="4">Helix-turn-helix domain-containing protein</fullName>
    </recommendedName>
</protein>
<feature type="compositionally biased region" description="Basic and acidic residues" evidence="1">
    <location>
        <begin position="179"/>
        <end position="188"/>
    </location>
</feature>
<sequence length="188" mass="21125">MKQIVSRKWQRSPDRAASMARKRKLGGSSGMPDTIRHYYTEGHRAVLAVIAGEVKHHGLCDLAVDRIAAVAGVSRTTVQNAIREARALGHLSVESRPRKGQKNLTNLVRITSREWMTWLKCGPSLARQIGFKDFHPTKNQDKNKYKKEDKGRMNRTDGVRGKRFMGFGEGESGTAADNNHWRGRDKGC</sequence>
<name>A0AAE5AXJ9_AGRVI</name>
<gene>
    <name evidence="2" type="ORF">GOZ95_19745</name>
</gene>
<feature type="compositionally biased region" description="Basic and acidic residues" evidence="1">
    <location>
        <begin position="133"/>
        <end position="160"/>
    </location>
</feature>
<reference evidence="2 3" key="1">
    <citation type="submission" date="2019-12" db="EMBL/GenBank/DDBJ databases">
        <title>Whole-genome sequencing of Allorhizobium vitis.</title>
        <authorList>
            <person name="Gan H.M."/>
            <person name="Szegedi E."/>
            <person name="Burr T."/>
            <person name="Savka M.A."/>
        </authorList>
    </citation>
    <scope>NUCLEOTIDE SEQUENCE [LARGE SCALE GENOMIC DNA]</scope>
    <source>
        <strain evidence="2 3">CG989</strain>
    </source>
</reference>